<sequence length="460" mass="46977">MSARVRRRRLIVGIAGGLVLALLGGVGALALRLQGNLSSEAIAAPTGRSTEPAQPGAPDPAINVLLLGSDSRDLAVGDYGEDTGTKRSDAMVLVHVSEGNTRIDAMQIPRDTLTDLSMCTDTGRGTPDDYGMVNAALNSGAACSVAAVQAMTGVPIDHFIELDFSGFQAIVNGMDGLAVCLPSDMEDPYSNLALPAGAQVIDGTQALALARTRHAVGDGSDISRLGNQQMVMSAIVQRALSAEVLTRPDRLIRFLDAVTSSLTVDTALGDLASLTSLAHRVSQVPASAITFLTMPWTEAPSDANRVVPSDDAAIVFSSLATDVPVPIAGTGDASPAEPVAPVEPVRVEAVSVLNGSQTNGVATATADRLTALGYTVASIGDAETDTPVTLLLARDSDAARATASSLAQELGITVVVSGEPGPDEQDVVLVIGDDFASLTPPAAPAPVEVESRNAAADLCG</sequence>
<dbReference type="PROSITE" id="PS51318">
    <property type="entry name" value="TAT"/>
    <property type="match status" value="1"/>
</dbReference>
<dbReference type="InterPro" id="IPR050922">
    <property type="entry name" value="LytR/CpsA/Psr_CW_biosynth"/>
</dbReference>
<evidence type="ECO:0000259" key="2">
    <source>
        <dbReference type="Pfam" id="PF03816"/>
    </source>
</evidence>
<name>A0ABY1LTH5_9MICO</name>
<evidence type="ECO:0000313" key="5">
    <source>
        <dbReference type="Proteomes" id="UP000190827"/>
    </source>
</evidence>
<evidence type="ECO:0000313" key="4">
    <source>
        <dbReference type="EMBL" id="SKC74998.1"/>
    </source>
</evidence>
<evidence type="ECO:0000256" key="1">
    <source>
        <dbReference type="ARBA" id="ARBA00006068"/>
    </source>
</evidence>
<dbReference type="PANTHER" id="PTHR33392">
    <property type="entry name" value="POLYISOPRENYL-TEICHOIC ACID--PEPTIDOGLYCAN TEICHOIC ACID TRANSFERASE TAGU"/>
    <property type="match status" value="1"/>
</dbReference>
<comment type="caution">
    <text evidence="4">The sequence shown here is derived from an EMBL/GenBank/DDBJ whole genome shotgun (WGS) entry which is preliminary data.</text>
</comment>
<dbReference type="EMBL" id="FUZO01000003">
    <property type="protein sequence ID" value="SKC74998.1"/>
    <property type="molecule type" value="Genomic_DNA"/>
</dbReference>
<dbReference type="Proteomes" id="UP000190827">
    <property type="component" value="Unassembled WGS sequence"/>
</dbReference>
<dbReference type="Gene3D" id="3.30.70.2390">
    <property type="match status" value="1"/>
</dbReference>
<gene>
    <name evidence="4" type="ORF">SAMN06295973_3738</name>
</gene>
<evidence type="ECO:0000259" key="3">
    <source>
        <dbReference type="Pfam" id="PF13399"/>
    </source>
</evidence>
<dbReference type="InterPro" id="IPR006311">
    <property type="entry name" value="TAT_signal"/>
</dbReference>
<dbReference type="Pfam" id="PF13399">
    <property type="entry name" value="LytR_C"/>
    <property type="match status" value="1"/>
</dbReference>
<organism evidence="4 5">
    <name type="scientific">Plantibacter cousiniae</name>
    <name type="common">nom. nud.</name>
    <dbReference type="NCBI Taxonomy" id="199709"/>
    <lineage>
        <taxon>Bacteria</taxon>
        <taxon>Bacillati</taxon>
        <taxon>Actinomycetota</taxon>
        <taxon>Actinomycetes</taxon>
        <taxon>Micrococcales</taxon>
        <taxon>Microbacteriaceae</taxon>
        <taxon>Plantibacter</taxon>
    </lineage>
</organism>
<reference evidence="4 5" key="1">
    <citation type="submission" date="2017-02" db="EMBL/GenBank/DDBJ databases">
        <authorList>
            <person name="Varghese N."/>
            <person name="Submissions S."/>
        </authorList>
    </citation>
    <scope>NUCLEOTIDE SEQUENCE [LARGE SCALE GENOMIC DNA]</scope>
    <source>
        <strain evidence="4 5">VKM Ac-1787</strain>
    </source>
</reference>
<comment type="similarity">
    <text evidence="1">Belongs to the LytR/CpsA/Psr (LCP) family.</text>
</comment>
<dbReference type="InterPro" id="IPR027381">
    <property type="entry name" value="LytR/CpsA/Psr_C"/>
</dbReference>
<accession>A0ABY1LTH5</accession>
<protein>
    <submittedName>
        <fullName evidence="4">Transcriptional attenuator, LytR family</fullName>
    </submittedName>
</protein>
<dbReference type="PANTHER" id="PTHR33392:SF6">
    <property type="entry name" value="POLYISOPRENYL-TEICHOIC ACID--PEPTIDOGLYCAN TEICHOIC ACID TRANSFERASE TAGU"/>
    <property type="match status" value="1"/>
</dbReference>
<dbReference type="InterPro" id="IPR004474">
    <property type="entry name" value="LytR_CpsA_psr"/>
</dbReference>
<feature type="domain" description="Cell envelope-related transcriptional attenuator" evidence="2">
    <location>
        <begin position="87"/>
        <end position="239"/>
    </location>
</feature>
<feature type="domain" description="LytR/CpsA/Psr regulator C-terminal" evidence="3">
    <location>
        <begin position="350"/>
        <end position="435"/>
    </location>
</feature>
<dbReference type="NCBIfam" id="TIGR00350">
    <property type="entry name" value="lytR_cpsA_psr"/>
    <property type="match status" value="1"/>
</dbReference>
<dbReference type="Gene3D" id="3.40.630.190">
    <property type="entry name" value="LCP protein"/>
    <property type="match status" value="1"/>
</dbReference>
<dbReference type="Pfam" id="PF03816">
    <property type="entry name" value="LytR_cpsA_psr"/>
    <property type="match status" value="1"/>
</dbReference>
<keyword evidence="5" id="KW-1185">Reference proteome</keyword>
<proteinExistence type="inferred from homology"/>